<evidence type="ECO:0000313" key="7">
    <source>
        <dbReference type="Proteomes" id="UP001060164"/>
    </source>
</evidence>
<dbReference type="Pfam" id="PF00126">
    <property type="entry name" value="HTH_1"/>
    <property type="match status" value="1"/>
</dbReference>
<dbReference type="Proteomes" id="UP001060164">
    <property type="component" value="Chromosome"/>
</dbReference>
<keyword evidence="4" id="KW-0804">Transcription</keyword>
<evidence type="ECO:0000256" key="2">
    <source>
        <dbReference type="ARBA" id="ARBA00023015"/>
    </source>
</evidence>
<keyword evidence="3" id="KW-0238">DNA-binding</keyword>
<dbReference type="SUPFAM" id="SSF46785">
    <property type="entry name" value="Winged helix' DNA-binding domain"/>
    <property type="match status" value="1"/>
</dbReference>
<dbReference type="InterPro" id="IPR036388">
    <property type="entry name" value="WH-like_DNA-bd_sf"/>
</dbReference>
<dbReference type="InterPro" id="IPR036390">
    <property type="entry name" value="WH_DNA-bd_sf"/>
</dbReference>
<organism evidence="6 7">
    <name type="scientific">Ruminococcus gauvreauii</name>
    <dbReference type="NCBI Taxonomy" id="438033"/>
    <lineage>
        <taxon>Bacteria</taxon>
        <taxon>Bacillati</taxon>
        <taxon>Bacillota</taxon>
        <taxon>Clostridia</taxon>
        <taxon>Eubacteriales</taxon>
        <taxon>Oscillospiraceae</taxon>
        <taxon>Ruminococcus</taxon>
    </lineage>
</organism>
<keyword evidence="7" id="KW-1185">Reference proteome</keyword>
<evidence type="ECO:0000256" key="1">
    <source>
        <dbReference type="ARBA" id="ARBA00009437"/>
    </source>
</evidence>
<dbReference type="InterPro" id="IPR005119">
    <property type="entry name" value="LysR_subst-bd"/>
</dbReference>
<keyword evidence="2" id="KW-0805">Transcription regulation</keyword>
<dbReference type="SUPFAM" id="SSF53850">
    <property type="entry name" value="Periplasmic binding protein-like II"/>
    <property type="match status" value="1"/>
</dbReference>
<comment type="similarity">
    <text evidence="1">Belongs to the LysR transcriptional regulatory family.</text>
</comment>
<dbReference type="Gene3D" id="1.10.10.10">
    <property type="entry name" value="Winged helix-like DNA-binding domain superfamily/Winged helix DNA-binding domain"/>
    <property type="match status" value="1"/>
</dbReference>
<dbReference type="PRINTS" id="PR00039">
    <property type="entry name" value="HTHLYSR"/>
</dbReference>
<dbReference type="RefSeq" id="WP_028529788.1">
    <property type="nucleotide sequence ID" value="NZ_CABLBR010000033.1"/>
</dbReference>
<dbReference type="InterPro" id="IPR000847">
    <property type="entry name" value="LysR_HTH_N"/>
</dbReference>
<accession>A0ABY5VD59</accession>
<gene>
    <name evidence="6" type="ORF">NQ502_14295</name>
</gene>
<evidence type="ECO:0000259" key="5">
    <source>
        <dbReference type="PROSITE" id="PS50931"/>
    </source>
</evidence>
<dbReference type="EMBL" id="CP102290">
    <property type="protein sequence ID" value="UWP58539.1"/>
    <property type="molecule type" value="Genomic_DNA"/>
</dbReference>
<dbReference type="Gene3D" id="3.40.190.290">
    <property type="match status" value="1"/>
</dbReference>
<evidence type="ECO:0000256" key="4">
    <source>
        <dbReference type="ARBA" id="ARBA00023163"/>
    </source>
</evidence>
<name>A0ABY5VD59_9FIRM</name>
<evidence type="ECO:0000313" key="6">
    <source>
        <dbReference type="EMBL" id="UWP58539.1"/>
    </source>
</evidence>
<dbReference type="PROSITE" id="PS50931">
    <property type="entry name" value="HTH_LYSR"/>
    <property type="match status" value="1"/>
</dbReference>
<dbReference type="CDD" id="cd05466">
    <property type="entry name" value="PBP2_LTTR_substrate"/>
    <property type="match status" value="1"/>
</dbReference>
<feature type="domain" description="HTH lysR-type" evidence="5">
    <location>
        <begin position="1"/>
        <end position="58"/>
    </location>
</feature>
<dbReference type="Pfam" id="PF03466">
    <property type="entry name" value="LysR_substrate"/>
    <property type="match status" value="1"/>
</dbReference>
<proteinExistence type="inferred from homology"/>
<evidence type="ECO:0000256" key="3">
    <source>
        <dbReference type="ARBA" id="ARBA00023125"/>
    </source>
</evidence>
<dbReference type="PANTHER" id="PTHR30126:SF40">
    <property type="entry name" value="HTH-TYPE TRANSCRIPTIONAL REGULATOR GLTR"/>
    <property type="match status" value="1"/>
</dbReference>
<sequence length="302" mass="35208">MQLKQLQFFVVSVDMGSFKAAADVLYTSQPHISKTIKALEEELNMSLLNRQATGVVMTEEGRKVYEYANSILRNVEMIGNLQEETRMEKFSVSANPNYKLTKIYAGFYQEKETFPFRFRYLEGTVEEVMQDLHKHRSEIGFVFISERQYFAFQEVLGHRRLEFRLLKKTEPYLFVGPQHPLYRAQSVDEQQLKEMKLVQMREEFFSLTSHLGHLKNELGAYEKLPKAVVTDSDHVLMQFLMSSRLANIGSSLLQGKYEYNNIHGIPITSGIDSIYFGYIKRRRDELSPIAEEFVGYLKNIIH</sequence>
<protein>
    <submittedName>
        <fullName evidence="6">LysR family transcriptional regulator</fullName>
    </submittedName>
</protein>
<reference evidence="6" key="1">
    <citation type="journal article" date="2022" name="Cell">
        <title>Design, construction, and in vivo augmentation of a complex gut microbiome.</title>
        <authorList>
            <person name="Cheng A.G."/>
            <person name="Ho P.Y."/>
            <person name="Aranda-Diaz A."/>
            <person name="Jain S."/>
            <person name="Yu F.B."/>
            <person name="Meng X."/>
            <person name="Wang M."/>
            <person name="Iakiviak M."/>
            <person name="Nagashima K."/>
            <person name="Zhao A."/>
            <person name="Murugkar P."/>
            <person name="Patil A."/>
            <person name="Atabakhsh K."/>
            <person name="Weakley A."/>
            <person name="Yan J."/>
            <person name="Brumbaugh A.R."/>
            <person name="Higginbottom S."/>
            <person name="Dimas A."/>
            <person name="Shiver A.L."/>
            <person name="Deutschbauer A."/>
            <person name="Neff N."/>
            <person name="Sonnenburg J.L."/>
            <person name="Huang K.C."/>
            <person name="Fischbach M.A."/>
        </authorList>
    </citation>
    <scope>NUCLEOTIDE SEQUENCE</scope>
    <source>
        <strain evidence="6">DSM 19829</strain>
    </source>
</reference>
<dbReference type="PANTHER" id="PTHR30126">
    <property type="entry name" value="HTH-TYPE TRANSCRIPTIONAL REGULATOR"/>
    <property type="match status" value="1"/>
</dbReference>